<reference evidence="2" key="1">
    <citation type="journal article" date="2020" name="Genome Biol.">
        <title>Gamete binning: chromosome-level and haplotype-resolved genome assembly enabled by high-throughput single-cell sequencing of gamete genomes.</title>
        <authorList>
            <person name="Campoy J.A."/>
            <person name="Sun H."/>
            <person name="Goel M."/>
            <person name="Jiao W.-B."/>
            <person name="Folz-Donahue K."/>
            <person name="Wang N."/>
            <person name="Rubio M."/>
            <person name="Liu C."/>
            <person name="Kukat C."/>
            <person name="Ruiz D."/>
            <person name="Huettel B."/>
            <person name="Schneeberger K."/>
        </authorList>
    </citation>
    <scope>NUCLEOTIDE SEQUENCE [LARGE SCALE GENOMIC DNA]</scope>
    <source>
        <strain evidence="2">cv. Rojo Pasion</strain>
    </source>
</reference>
<organism evidence="1 2">
    <name type="scientific">Prunus armeniaca</name>
    <name type="common">Apricot</name>
    <name type="synonym">Armeniaca vulgaris</name>
    <dbReference type="NCBI Taxonomy" id="36596"/>
    <lineage>
        <taxon>Eukaryota</taxon>
        <taxon>Viridiplantae</taxon>
        <taxon>Streptophyta</taxon>
        <taxon>Embryophyta</taxon>
        <taxon>Tracheophyta</taxon>
        <taxon>Spermatophyta</taxon>
        <taxon>Magnoliopsida</taxon>
        <taxon>eudicotyledons</taxon>
        <taxon>Gunneridae</taxon>
        <taxon>Pentapetalae</taxon>
        <taxon>rosids</taxon>
        <taxon>fabids</taxon>
        <taxon>Rosales</taxon>
        <taxon>Rosaceae</taxon>
        <taxon>Amygdaloideae</taxon>
        <taxon>Amygdaleae</taxon>
        <taxon>Prunus</taxon>
    </lineage>
</organism>
<dbReference type="EMBL" id="CAEKKB010000005">
    <property type="protein sequence ID" value="CAB4311722.1"/>
    <property type="molecule type" value="Genomic_DNA"/>
</dbReference>
<dbReference type="OrthoDB" id="10429513at2759"/>
<accession>A0A6J5XIE2</accession>
<proteinExistence type="predicted"/>
<sequence>MAPAKAEKRVSGLVGSAGSIRAHAWPTELPVGLVLNPEALLQNLLQYVHRGILMQKINTRPHYGDTDIVEAQGLILMRSKPGDRVVYIERKFLLGTLYFASKVIWDCLPVRNASVVQSEVPDSLNVSETIVVQSGVDKPARARTVPEV</sequence>
<evidence type="ECO:0000313" key="1">
    <source>
        <dbReference type="EMBL" id="CAB4311722.1"/>
    </source>
</evidence>
<gene>
    <name evidence="1" type="ORF">ORAREDHAP_LOCUS33949</name>
</gene>
<dbReference type="AlphaFoldDB" id="A0A6J5XIE2"/>
<keyword evidence="2" id="KW-1185">Reference proteome</keyword>
<evidence type="ECO:0000313" key="2">
    <source>
        <dbReference type="Proteomes" id="UP000507245"/>
    </source>
</evidence>
<name>A0A6J5XIE2_PRUAR</name>
<dbReference type="Proteomes" id="UP000507245">
    <property type="component" value="Unassembled WGS sequence"/>
</dbReference>
<protein>
    <submittedName>
        <fullName evidence="1">Uncharacterized protein</fullName>
    </submittedName>
</protein>